<dbReference type="AlphaFoldDB" id="A0A6C0CN46"/>
<dbReference type="EMBL" id="MN739467">
    <property type="protein sequence ID" value="QHT06216.1"/>
    <property type="molecule type" value="Genomic_DNA"/>
</dbReference>
<proteinExistence type="predicted"/>
<name>A0A6C0CN46_9ZZZZ</name>
<accession>A0A6C0CN46</accession>
<reference evidence="1" key="1">
    <citation type="journal article" date="2020" name="Nature">
        <title>Giant virus diversity and host interactions through global metagenomics.</title>
        <authorList>
            <person name="Schulz F."/>
            <person name="Roux S."/>
            <person name="Paez-Espino D."/>
            <person name="Jungbluth S."/>
            <person name="Walsh D.A."/>
            <person name="Denef V.J."/>
            <person name="McMahon K.D."/>
            <person name="Konstantinidis K.T."/>
            <person name="Eloe-Fadrosh E.A."/>
            <person name="Kyrpides N.C."/>
            <person name="Woyke T."/>
        </authorList>
    </citation>
    <scope>NUCLEOTIDE SEQUENCE</scope>
    <source>
        <strain evidence="1">GVMAG-M-3300021425-30</strain>
    </source>
</reference>
<evidence type="ECO:0000313" key="1">
    <source>
        <dbReference type="EMBL" id="QHT06216.1"/>
    </source>
</evidence>
<sequence length="85" mass="9021">MVLMNAGKKARNAASITNSGKIFGTMGGLVPHIGVDNSVRSMQRSRGNTKMLPMYTVAQMKEKGLLSVNPQASGGVGKKVLMHFS</sequence>
<organism evidence="1">
    <name type="scientific">viral metagenome</name>
    <dbReference type="NCBI Taxonomy" id="1070528"/>
    <lineage>
        <taxon>unclassified sequences</taxon>
        <taxon>metagenomes</taxon>
        <taxon>organismal metagenomes</taxon>
    </lineage>
</organism>
<protein>
    <submittedName>
        <fullName evidence="1">Uncharacterized protein</fullName>
    </submittedName>
</protein>